<feature type="non-terminal residue" evidence="2">
    <location>
        <position position="244"/>
    </location>
</feature>
<keyword evidence="3" id="KW-1185">Reference proteome</keyword>
<accession>A0ABN9QT34</accession>
<feature type="region of interest" description="Disordered" evidence="1">
    <location>
        <begin position="1"/>
        <end position="244"/>
    </location>
</feature>
<proteinExistence type="predicted"/>
<evidence type="ECO:0000313" key="2">
    <source>
        <dbReference type="EMBL" id="CAK0809399.1"/>
    </source>
</evidence>
<protein>
    <submittedName>
        <fullName evidence="2">Uncharacterized protein</fullName>
    </submittedName>
</protein>
<feature type="non-terminal residue" evidence="2">
    <location>
        <position position="1"/>
    </location>
</feature>
<sequence length="244" mass="25179">TGCSFGRQGAPDAGCTVAPRRRPSYSCQVPGPAGHHGCGREATAKGLAGPGQRPSSSHQEARRQARGRVGEAGAVAGWHQGSGNSHPRPVEAIRGHGHGTSATGGTASQCSGSSFGRHRAHTWAHPVPSRPRGRTRIQHRHRRRRPLLSRCRRHGGFRSTRGGTTSGRFQGAHRQGSQGPLRGSDGACGSCQSRARRAPQAHGGAREGGADAAGPHAGGARGSGDATSSDVSQPAAPVSRVREQ</sequence>
<comment type="caution">
    <text evidence="2">The sequence shown here is derived from an EMBL/GenBank/DDBJ whole genome shotgun (WGS) entry which is preliminary data.</text>
</comment>
<organism evidence="2 3">
    <name type="scientific">Prorocentrum cordatum</name>
    <dbReference type="NCBI Taxonomy" id="2364126"/>
    <lineage>
        <taxon>Eukaryota</taxon>
        <taxon>Sar</taxon>
        <taxon>Alveolata</taxon>
        <taxon>Dinophyceae</taxon>
        <taxon>Prorocentrales</taxon>
        <taxon>Prorocentraceae</taxon>
        <taxon>Prorocentrum</taxon>
    </lineage>
</organism>
<name>A0ABN9QT34_9DINO</name>
<evidence type="ECO:0000313" key="3">
    <source>
        <dbReference type="Proteomes" id="UP001189429"/>
    </source>
</evidence>
<feature type="compositionally biased region" description="Low complexity" evidence="1">
    <location>
        <begin position="157"/>
        <end position="169"/>
    </location>
</feature>
<dbReference type="EMBL" id="CAUYUJ010004402">
    <property type="protein sequence ID" value="CAK0809399.1"/>
    <property type="molecule type" value="Genomic_DNA"/>
</dbReference>
<gene>
    <name evidence="2" type="ORF">PCOR1329_LOCUS14667</name>
</gene>
<feature type="compositionally biased region" description="Low complexity" evidence="1">
    <location>
        <begin position="99"/>
        <end position="114"/>
    </location>
</feature>
<feature type="compositionally biased region" description="Basic residues" evidence="1">
    <location>
        <begin position="131"/>
        <end position="156"/>
    </location>
</feature>
<reference evidence="2" key="1">
    <citation type="submission" date="2023-10" db="EMBL/GenBank/DDBJ databases">
        <authorList>
            <person name="Chen Y."/>
            <person name="Shah S."/>
            <person name="Dougan E. K."/>
            <person name="Thang M."/>
            <person name="Chan C."/>
        </authorList>
    </citation>
    <scope>NUCLEOTIDE SEQUENCE [LARGE SCALE GENOMIC DNA]</scope>
</reference>
<evidence type="ECO:0000256" key="1">
    <source>
        <dbReference type="SAM" id="MobiDB-lite"/>
    </source>
</evidence>
<dbReference type="Proteomes" id="UP001189429">
    <property type="component" value="Unassembled WGS sequence"/>
</dbReference>